<sequence>MLLMTSNQRRLMKRRREFYQNNEQRPKKTIENRKRGKKFTKTITLTHMRIHSFTHFHNNTLRRKERGVQQKVVEDDHVFTSSVFVFYGVFYKIDIVHVMRQHDAVFLKLSL</sequence>
<reference evidence="2" key="2">
    <citation type="journal article" date="2016" name="Sci. Rep.">
        <title>Dictyocaulus viviparus genome, variome and transcriptome elucidate lungworm biology and support future intervention.</title>
        <authorList>
            <person name="McNulty S.N."/>
            <person name="Strube C."/>
            <person name="Rosa B.A."/>
            <person name="Martin J.C."/>
            <person name="Tyagi R."/>
            <person name="Choi Y.J."/>
            <person name="Wang Q."/>
            <person name="Hallsworth Pepin K."/>
            <person name="Zhang X."/>
            <person name="Ozersky P."/>
            <person name="Wilson R.K."/>
            <person name="Sternberg P.W."/>
            <person name="Gasser R.B."/>
            <person name="Mitreva M."/>
        </authorList>
    </citation>
    <scope>NUCLEOTIDE SEQUENCE [LARGE SCALE GENOMIC DNA]</scope>
    <source>
        <strain evidence="2">HannoverDv2000</strain>
    </source>
</reference>
<dbReference type="AlphaFoldDB" id="A0A0D8XTA8"/>
<proteinExistence type="predicted"/>
<name>A0A0D8XTA8_DICVI</name>
<keyword evidence="2" id="KW-1185">Reference proteome</keyword>
<dbReference type="Proteomes" id="UP000053766">
    <property type="component" value="Unassembled WGS sequence"/>
</dbReference>
<protein>
    <submittedName>
        <fullName evidence="1">Uncharacterized protein</fullName>
    </submittedName>
</protein>
<evidence type="ECO:0000313" key="1">
    <source>
        <dbReference type="EMBL" id="KJH47057.1"/>
    </source>
</evidence>
<accession>A0A0D8XTA8</accession>
<dbReference type="EMBL" id="KN716322">
    <property type="protein sequence ID" value="KJH47057.1"/>
    <property type="molecule type" value="Genomic_DNA"/>
</dbReference>
<evidence type="ECO:0000313" key="2">
    <source>
        <dbReference type="Proteomes" id="UP000053766"/>
    </source>
</evidence>
<reference evidence="1 2" key="1">
    <citation type="submission" date="2013-11" db="EMBL/GenBank/DDBJ databases">
        <title>Draft genome of the bovine lungworm Dictyocaulus viviparus.</title>
        <authorList>
            <person name="Mitreva M."/>
        </authorList>
    </citation>
    <scope>NUCLEOTIDE SEQUENCE [LARGE SCALE GENOMIC DNA]</scope>
    <source>
        <strain evidence="1 2">HannoverDv2000</strain>
    </source>
</reference>
<organism evidence="1 2">
    <name type="scientific">Dictyocaulus viviparus</name>
    <name type="common">Bovine lungworm</name>
    <dbReference type="NCBI Taxonomy" id="29172"/>
    <lineage>
        <taxon>Eukaryota</taxon>
        <taxon>Metazoa</taxon>
        <taxon>Ecdysozoa</taxon>
        <taxon>Nematoda</taxon>
        <taxon>Chromadorea</taxon>
        <taxon>Rhabditida</taxon>
        <taxon>Rhabditina</taxon>
        <taxon>Rhabditomorpha</taxon>
        <taxon>Strongyloidea</taxon>
        <taxon>Metastrongylidae</taxon>
        <taxon>Dictyocaulus</taxon>
    </lineage>
</organism>
<gene>
    <name evidence="1" type="ORF">DICVIV_06866</name>
</gene>